<accession>A0A4P7HKF3</accession>
<name>A0A4P7HKF3_9RHOB</name>
<reference evidence="2" key="1">
    <citation type="submission" date="2019-03" db="EMBL/GenBank/DDBJ databases">
        <authorList>
            <person name="Li J."/>
        </authorList>
    </citation>
    <scope>NUCLEOTIDE SEQUENCE [LARGE SCALE GENOMIC DNA]</scope>
    <source>
        <strain evidence="2">2251</strain>
    </source>
</reference>
<dbReference type="RefSeq" id="WP_135312885.1">
    <property type="nucleotide sequence ID" value="NZ_CP038439.1"/>
</dbReference>
<gene>
    <name evidence="1" type="ORF">E4191_07635</name>
</gene>
<dbReference type="AlphaFoldDB" id="A0A4P7HKF3"/>
<evidence type="ECO:0000313" key="1">
    <source>
        <dbReference type="EMBL" id="QBX34596.1"/>
    </source>
</evidence>
<evidence type="ECO:0000313" key="2">
    <source>
        <dbReference type="Proteomes" id="UP000296374"/>
    </source>
</evidence>
<protein>
    <submittedName>
        <fullName evidence="1">Uncharacterized protein</fullName>
    </submittedName>
</protein>
<sequence length="154" mass="16244">MPLVVGDLTVDPTAQSFISLSDAVGYLEIEAAGQLPGSRIVQWITADSSAQQSSLITASRWLAGAYEWRPLAAMDLTRVGFVAARLAAETVGRGIFMGQDATGIASREKVGSIDITYRDDITADAAGLVLPWLRPSLRGLIVQPCAGLGLWAIG</sequence>
<dbReference type="Proteomes" id="UP000296374">
    <property type="component" value="Chromosome"/>
</dbReference>
<organism evidence="1 2">
    <name type="scientific">Paracoccus liaowanqingii</name>
    <dbReference type="NCBI Taxonomy" id="2560053"/>
    <lineage>
        <taxon>Bacteria</taxon>
        <taxon>Pseudomonadati</taxon>
        <taxon>Pseudomonadota</taxon>
        <taxon>Alphaproteobacteria</taxon>
        <taxon>Rhodobacterales</taxon>
        <taxon>Paracoccaceae</taxon>
        <taxon>Paracoccus</taxon>
    </lineage>
</organism>
<proteinExistence type="predicted"/>
<dbReference type="EMBL" id="CP038439">
    <property type="protein sequence ID" value="QBX34596.1"/>
    <property type="molecule type" value="Genomic_DNA"/>
</dbReference>
<dbReference type="KEGG" id="plia:E4191_07635"/>